<keyword evidence="5" id="KW-0732">Signal</keyword>
<comment type="caution">
    <text evidence="7">The sequence shown here is derived from an EMBL/GenBank/DDBJ whole genome shotgun (WGS) entry which is preliminary data.</text>
</comment>
<dbReference type="GO" id="GO:1902201">
    <property type="term" value="P:negative regulation of bacterial-type flagellum-dependent cell motility"/>
    <property type="evidence" value="ECO:0007669"/>
    <property type="project" value="TreeGrafter"/>
</dbReference>
<dbReference type="Gene3D" id="2.60.40.2380">
    <property type="match status" value="1"/>
</dbReference>
<feature type="transmembrane region" description="Helical" evidence="4">
    <location>
        <begin position="331"/>
        <end position="350"/>
    </location>
</feature>
<evidence type="ECO:0000259" key="6">
    <source>
        <dbReference type="PROSITE" id="PS50887"/>
    </source>
</evidence>
<feature type="chain" id="PRO_5010587303" description="diguanylate cyclase" evidence="5">
    <location>
        <begin position="22"/>
        <end position="570"/>
    </location>
</feature>
<dbReference type="SMART" id="SM00267">
    <property type="entry name" value="GGDEF"/>
    <property type="match status" value="1"/>
</dbReference>
<dbReference type="InterPro" id="IPR029787">
    <property type="entry name" value="Nucleotide_cyclase"/>
</dbReference>
<dbReference type="GO" id="GO:0043709">
    <property type="term" value="P:cell adhesion involved in single-species biofilm formation"/>
    <property type="evidence" value="ECO:0007669"/>
    <property type="project" value="TreeGrafter"/>
</dbReference>
<dbReference type="Pfam" id="PF07695">
    <property type="entry name" value="7TMR-DISM_7TM"/>
    <property type="match status" value="1"/>
</dbReference>
<dbReference type="NCBIfam" id="TIGR00254">
    <property type="entry name" value="GGDEF"/>
    <property type="match status" value="1"/>
</dbReference>
<feature type="signal peptide" evidence="5">
    <location>
        <begin position="1"/>
        <end position="21"/>
    </location>
</feature>
<dbReference type="PROSITE" id="PS50887">
    <property type="entry name" value="GGDEF"/>
    <property type="match status" value="1"/>
</dbReference>
<feature type="transmembrane region" description="Helical" evidence="4">
    <location>
        <begin position="277"/>
        <end position="294"/>
    </location>
</feature>
<dbReference type="GO" id="GO:0005886">
    <property type="term" value="C:plasma membrane"/>
    <property type="evidence" value="ECO:0007669"/>
    <property type="project" value="TreeGrafter"/>
</dbReference>
<feature type="domain" description="GGDEF" evidence="6">
    <location>
        <begin position="430"/>
        <end position="563"/>
    </location>
</feature>
<evidence type="ECO:0000256" key="2">
    <source>
        <dbReference type="ARBA" id="ARBA00012528"/>
    </source>
</evidence>
<evidence type="ECO:0000256" key="1">
    <source>
        <dbReference type="ARBA" id="ARBA00001946"/>
    </source>
</evidence>
<dbReference type="CDD" id="cd01949">
    <property type="entry name" value="GGDEF"/>
    <property type="match status" value="1"/>
</dbReference>
<keyword evidence="8" id="KW-1185">Reference proteome</keyword>
<comment type="catalytic activity">
    <reaction evidence="3">
        <text>2 GTP = 3',3'-c-di-GMP + 2 diphosphate</text>
        <dbReference type="Rhea" id="RHEA:24898"/>
        <dbReference type="ChEBI" id="CHEBI:33019"/>
        <dbReference type="ChEBI" id="CHEBI:37565"/>
        <dbReference type="ChEBI" id="CHEBI:58805"/>
        <dbReference type="EC" id="2.7.7.65"/>
    </reaction>
</comment>
<dbReference type="Gene3D" id="3.30.70.270">
    <property type="match status" value="1"/>
</dbReference>
<dbReference type="SUPFAM" id="SSF55073">
    <property type="entry name" value="Nucleotide cyclase"/>
    <property type="match status" value="1"/>
</dbReference>
<dbReference type="Pfam" id="PF00990">
    <property type="entry name" value="GGDEF"/>
    <property type="match status" value="1"/>
</dbReference>
<dbReference type="GO" id="GO:0052621">
    <property type="term" value="F:diguanylate cyclase activity"/>
    <property type="evidence" value="ECO:0007669"/>
    <property type="project" value="UniProtKB-EC"/>
</dbReference>
<dbReference type="PANTHER" id="PTHR45138:SF9">
    <property type="entry name" value="DIGUANYLATE CYCLASE DGCM-RELATED"/>
    <property type="match status" value="1"/>
</dbReference>
<evidence type="ECO:0000313" key="7">
    <source>
        <dbReference type="EMBL" id="OOV87327.1"/>
    </source>
</evidence>
<dbReference type="InterPro" id="IPR011623">
    <property type="entry name" value="7TMR_DISM_rcpt_extracell_dom1"/>
</dbReference>
<dbReference type="InterPro" id="IPR011622">
    <property type="entry name" value="7TMR_DISM_rcpt_extracell_dom2"/>
</dbReference>
<dbReference type="Pfam" id="PF07696">
    <property type="entry name" value="7TMR-DISMED2"/>
    <property type="match status" value="1"/>
</dbReference>
<dbReference type="EC" id="2.7.7.65" evidence="2"/>
<proteinExistence type="predicted"/>
<organism evidence="7 8">
    <name type="scientific">Oceanospirillum linum</name>
    <dbReference type="NCBI Taxonomy" id="966"/>
    <lineage>
        <taxon>Bacteria</taxon>
        <taxon>Pseudomonadati</taxon>
        <taxon>Pseudomonadota</taxon>
        <taxon>Gammaproteobacteria</taxon>
        <taxon>Oceanospirillales</taxon>
        <taxon>Oceanospirillaceae</taxon>
        <taxon>Oceanospirillum</taxon>
    </lineage>
</organism>
<evidence type="ECO:0000256" key="5">
    <source>
        <dbReference type="SAM" id="SignalP"/>
    </source>
</evidence>
<protein>
    <recommendedName>
        <fullName evidence="2">diguanylate cyclase</fullName>
        <ecNumber evidence="2">2.7.7.65</ecNumber>
    </recommendedName>
</protein>
<dbReference type="EMBL" id="MTSD02000003">
    <property type="protein sequence ID" value="OOV87327.1"/>
    <property type="molecule type" value="Genomic_DNA"/>
</dbReference>
<keyword evidence="4" id="KW-1133">Transmembrane helix</keyword>
<evidence type="ECO:0000313" key="8">
    <source>
        <dbReference type="Proteomes" id="UP000190064"/>
    </source>
</evidence>
<evidence type="ECO:0000256" key="3">
    <source>
        <dbReference type="ARBA" id="ARBA00034247"/>
    </source>
</evidence>
<accession>A0A1T1HC86</accession>
<feature type="transmembrane region" description="Helical" evidence="4">
    <location>
        <begin position="306"/>
        <end position="322"/>
    </location>
</feature>
<dbReference type="STRING" id="966.BTA35_0210185"/>
<dbReference type="RefSeq" id="WP_078319689.1">
    <property type="nucleotide sequence ID" value="NZ_FXTS01000003.1"/>
</dbReference>
<dbReference type="PANTHER" id="PTHR45138">
    <property type="entry name" value="REGULATORY COMPONENTS OF SENSORY TRANSDUCTION SYSTEM"/>
    <property type="match status" value="1"/>
</dbReference>
<feature type="transmembrane region" description="Helical" evidence="4">
    <location>
        <begin position="362"/>
        <end position="381"/>
    </location>
</feature>
<evidence type="ECO:0000256" key="4">
    <source>
        <dbReference type="SAM" id="Phobius"/>
    </source>
</evidence>
<comment type="cofactor">
    <cofactor evidence="1">
        <name>Mg(2+)</name>
        <dbReference type="ChEBI" id="CHEBI:18420"/>
    </cofactor>
</comment>
<keyword evidence="4" id="KW-0472">Membrane</keyword>
<dbReference type="AlphaFoldDB" id="A0A1T1HC86"/>
<feature type="transmembrane region" description="Helical" evidence="4">
    <location>
        <begin position="185"/>
        <end position="204"/>
    </location>
</feature>
<feature type="transmembrane region" description="Helical" evidence="4">
    <location>
        <begin position="246"/>
        <end position="265"/>
    </location>
</feature>
<dbReference type="InterPro" id="IPR000160">
    <property type="entry name" value="GGDEF_dom"/>
</dbReference>
<dbReference type="InterPro" id="IPR050469">
    <property type="entry name" value="Diguanylate_Cyclase"/>
</dbReference>
<name>A0A1T1HC86_OCELI</name>
<sequence>MAGLLKTFVMMLVFAAQFAYASRSAVLIDSHDVNLTHFQMSYFIDHSGTLSFEEARAQTFTLSPNQVSLGTEAKTTWSQIEIKNLTDQPRRLFLHQPQAYHNRQLVFYEQQTEGYKQQQLEMDTAASSPLMYRGSAIFEFWLDAKESKRLYVKSVSFSHQWFSLLILDEDHSRRALLGIGAHNDIALMVGILLALVVYNFLLYFSSNKRENIFYSLYLISGALWVALSYGLLASLFNIYGADTLKMHLSLISMPIFLILFMMDIFQTGKHHLREHRFLQCILLLLVLNFIYGFFDIVPALRHTSSLAALMMLVTTSVSISLLRKGDPLAKYFLFGHSLFVVFSGIAVLFYKGIISFNYISSHGVGIGIILESLMLAFIISYRIKILEDIKASQDELKLLAVTDPLTQLYNRRYFYTEANYLLEQARKTRMPLTLLIMDIDRFKAINDGYGHQVGDQVIVALANLLRLNSRDGELVACFGGEEFVMLLPNTSEEKAQQRAEQIRSAVQSLSLDQQGDSLNFTISIGGVAINSERETIDTALNLADIALYEAKNTGRNCVRFSECQLASLTS</sequence>
<dbReference type="Proteomes" id="UP000190064">
    <property type="component" value="Unassembled WGS sequence"/>
</dbReference>
<dbReference type="FunFam" id="3.30.70.270:FF:000001">
    <property type="entry name" value="Diguanylate cyclase domain protein"/>
    <property type="match status" value="1"/>
</dbReference>
<reference evidence="7" key="1">
    <citation type="submission" date="2017-02" db="EMBL/GenBank/DDBJ databases">
        <title>Draft Genome Sequence of the Salt Water Bacterium Oceanospirillum linum ATCC 11336.</title>
        <authorList>
            <person name="Trachtenberg A.M."/>
            <person name="Carney J.G."/>
            <person name="Linnane J.D."/>
            <person name="Rheaume B.A."/>
            <person name="Pitts N.L."/>
            <person name="Mykles D.L."/>
            <person name="Maclea K.S."/>
        </authorList>
    </citation>
    <scope>NUCLEOTIDE SEQUENCE [LARGE SCALE GENOMIC DNA]</scope>
    <source>
        <strain evidence="7">ATCC 11336</strain>
    </source>
</reference>
<feature type="transmembrane region" description="Helical" evidence="4">
    <location>
        <begin position="216"/>
        <end position="240"/>
    </location>
</feature>
<gene>
    <name evidence="7" type="ORF">BTA35_0210185</name>
</gene>
<dbReference type="InterPro" id="IPR043128">
    <property type="entry name" value="Rev_trsase/Diguanyl_cyclase"/>
</dbReference>
<keyword evidence="4" id="KW-0812">Transmembrane</keyword>